<dbReference type="Proteomes" id="UP001386955">
    <property type="component" value="Unassembled WGS sequence"/>
</dbReference>
<name>A0AAN9TGK6_PSOTE</name>
<dbReference type="InterPro" id="IPR036770">
    <property type="entry name" value="Ankyrin_rpt-contain_sf"/>
</dbReference>
<accession>A0AAN9TGK6</accession>
<dbReference type="GO" id="GO:0005886">
    <property type="term" value="C:plasma membrane"/>
    <property type="evidence" value="ECO:0007669"/>
    <property type="project" value="UniProtKB-SubCell"/>
</dbReference>
<feature type="transmembrane region" description="Helical" evidence="2">
    <location>
        <begin position="514"/>
        <end position="535"/>
    </location>
</feature>
<dbReference type="SUPFAM" id="SSF48403">
    <property type="entry name" value="Ankyrin repeat"/>
    <property type="match status" value="1"/>
</dbReference>
<protein>
    <recommendedName>
        <fullName evidence="3">PGG domain-containing protein</fullName>
    </recommendedName>
</protein>
<dbReference type="Gene3D" id="1.25.40.20">
    <property type="entry name" value="Ankyrin repeat-containing domain"/>
    <property type="match status" value="2"/>
</dbReference>
<proteinExistence type="predicted"/>
<keyword evidence="2" id="KW-0472">Membrane</keyword>
<feature type="domain" description="PGG" evidence="3">
    <location>
        <begin position="466"/>
        <end position="575"/>
    </location>
</feature>
<evidence type="ECO:0000259" key="3">
    <source>
        <dbReference type="Pfam" id="PF13962"/>
    </source>
</evidence>
<organism evidence="4 5">
    <name type="scientific">Psophocarpus tetragonolobus</name>
    <name type="common">Winged bean</name>
    <name type="synonym">Dolichos tetragonolobus</name>
    <dbReference type="NCBI Taxonomy" id="3891"/>
    <lineage>
        <taxon>Eukaryota</taxon>
        <taxon>Viridiplantae</taxon>
        <taxon>Streptophyta</taxon>
        <taxon>Embryophyta</taxon>
        <taxon>Tracheophyta</taxon>
        <taxon>Spermatophyta</taxon>
        <taxon>Magnoliopsida</taxon>
        <taxon>eudicotyledons</taxon>
        <taxon>Gunneridae</taxon>
        <taxon>Pentapetalae</taxon>
        <taxon>rosids</taxon>
        <taxon>fabids</taxon>
        <taxon>Fabales</taxon>
        <taxon>Fabaceae</taxon>
        <taxon>Papilionoideae</taxon>
        <taxon>50 kb inversion clade</taxon>
        <taxon>NPAAA clade</taxon>
        <taxon>indigoferoid/millettioid clade</taxon>
        <taxon>Phaseoleae</taxon>
        <taxon>Psophocarpus</taxon>
    </lineage>
</organism>
<comment type="subcellular location">
    <subcellularLocation>
        <location evidence="1">Cell membrane</location>
        <topology evidence="1">Peripheral membrane protein</topology>
    </subcellularLocation>
</comment>
<feature type="transmembrane region" description="Helical" evidence="2">
    <location>
        <begin position="472"/>
        <end position="494"/>
    </location>
</feature>
<reference evidence="4 5" key="1">
    <citation type="submission" date="2024-01" db="EMBL/GenBank/DDBJ databases">
        <title>The genomes of 5 underutilized Papilionoideae crops provide insights into root nodulation and disease resistanc.</title>
        <authorList>
            <person name="Jiang F."/>
        </authorList>
    </citation>
    <scope>NUCLEOTIDE SEQUENCE [LARGE SCALE GENOMIC DNA]</scope>
    <source>
        <strain evidence="4">DUOXIRENSHENG_FW03</strain>
        <tissue evidence="4">Leaves</tissue>
    </source>
</reference>
<dbReference type="PANTHER" id="PTHR24177:SF437">
    <property type="entry name" value="ANKYRIN REPEAT PROTEIN"/>
    <property type="match status" value="1"/>
</dbReference>
<dbReference type="PANTHER" id="PTHR24177">
    <property type="entry name" value="CASKIN"/>
    <property type="match status" value="1"/>
</dbReference>
<feature type="transmembrane region" description="Helical" evidence="2">
    <location>
        <begin position="555"/>
        <end position="579"/>
    </location>
</feature>
<keyword evidence="5" id="KW-1185">Reference proteome</keyword>
<sequence length="648" mass="73476">MSNINTEGHSISRPPFFNGKNYTEWKERMRVFIKSVDFKLWLVIKNGTKIPTKLIDDEEVEKSEDEYDEDDVKNMELEAKARNILNCALNPDTFQKFSVDQKTAKEMWDKLDREMVPRANSTTSSSQLSNSPTTSNANPFNSPDLYFLGETRDAMKKFMELFVPLHKLALEGNWAEAKLIIEKDVRLKHAAIADGWLTLLHVVAGGGGHTPLHFAVMQGKCEMTWFLYGKTKQDLQDKDRKSLFLISVTTGNYHLAREWKELAYARDQNNDTALHILAQNQNPLHSCFHCPQIQKPIMVNPGKLHGTTCDFSDRLEAIRIISNPYQLLFDAAQLGHFGILSELISSHPDLIWEVDNIGGSIIHSAVRHRHADIFNLIHEIGSTKDVIVEYQTEGNNTLLHLAAKLALPDRLQLVSGAAFQMCHELIWFEEVKKIMPPSFIKMKNSEGLTAQQLFTEEHKGLRKEGEEWMKRTAEFCMLISTFIATAVFSSATNIPGGIDDQSKKPNYLDTTPFLIFAISDAIAFISSATATLIFLSMLISRYAEYDFYKSLPLKLIFGLVTLFISITCMMVALGSVFFITYDYGLKVVPDSISVLAALPLLLYIALQYSLWTDIIYSTFYCTNLFKPSVNMIYLLQRTGENVAINIQE</sequence>
<evidence type="ECO:0000256" key="1">
    <source>
        <dbReference type="ARBA" id="ARBA00004202"/>
    </source>
</evidence>
<dbReference type="InterPro" id="IPR026961">
    <property type="entry name" value="PGG_dom"/>
</dbReference>
<dbReference type="EMBL" id="JAYMYS010000001">
    <property type="protein sequence ID" value="KAK7413000.1"/>
    <property type="molecule type" value="Genomic_DNA"/>
</dbReference>
<feature type="transmembrane region" description="Helical" evidence="2">
    <location>
        <begin position="591"/>
        <end position="611"/>
    </location>
</feature>
<gene>
    <name evidence="4" type="ORF">VNO78_04809</name>
</gene>
<evidence type="ECO:0000256" key="2">
    <source>
        <dbReference type="SAM" id="Phobius"/>
    </source>
</evidence>
<keyword evidence="2" id="KW-1133">Transmembrane helix</keyword>
<evidence type="ECO:0000313" key="4">
    <source>
        <dbReference type="EMBL" id="KAK7413000.1"/>
    </source>
</evidence>
<dbReference type="AlphaFoldDB" id="A0AAN9TGK6"/>
<evidence type="ECO:0000313" key="5">
    <source>
        <dbReference type="Proteomes" id="UP001386955"/>
    </source>
</evidence>
<keyword evidence="2" id="KW-0812">Transmembrane</keyword>
<comment type="caution">
    <text evidence="4">The sequence shown here is derived from an EMBL/GenBank/DDBJ whole genome shotgun (WGS) entry which is preliminary data.</text>
</comment>
<dbReference type="Pfam" id="PF13962">
    <property type="entry name" value="PGG"/>
    <property type="match status" value="1"/>
</dbReference>